<dbReference type="RefSeq" id="WP_131755811.1">
    <property type="nucleotide sequence ID" value="NZ_CAACUY010000009.1"/>
</dbReference>
<name>A0ABW2XZX0_9ACTN</name>
<proteinExistence type="predicted"/>
<accession>A0ABW2XZX0</accession>
<keyword evidence="2" id="KW-1185">Reference proteome</keyword>
<evidence type="ECO:0000313" key="2">
    <source>
        <dbReference type="Proteomes" id="UP001597063"/>
    </source>
</evidence>
<dbReference type="Proteomes" id="UP001597063">
    <property type="component" value="Unassembled WGS sequence"/>
</dbReference>
<gene>
    <name evidence="1" type="ORF">ACFQZM_43595</name>
</gene>
<evidence type="ECO:0000313" key="1">
    <source>
        <dbReference type="EMBL" id="MFD0691437.1"/>
    </source>
</evidence>
<reference evidence="2" key="1">
    <citation type="journal article" date="2019" name="Int. J. Syst. Evol. Microbiol.">
        <title>The Global Catalogue of Microorganisms (GCM) 10K type strain sequencing project: providing services to taxonomists for standard genome sequencing and annotation.</title>
        <authorList>
            <consortium name="The Broad Institute Genomics Platform"/>
            <consortium name="The Broad Institute Genome Sequencing Center for Infectious Disease"/>
            <person name="Wu L."/>
            <person name="Ma J."/>
        </authorList>
    </citation>
    <scope>NUCLEOTIDE SEQUENCE [LARGE SCALE GENOMIC DNA]</scope>
    <source>
        <strain evidence="2">JCM 9371</strain>
    </source>
</reference>
<organism evidence="1 2">
    <name type="scientific">Actinomadura fibrosa</name>
    <dbReference type="NCBI Taxonomy" id="111802"/>
    <lineage>
        <taxon>Bacteria</taxon>
        <taxon>Bacillati</taxon>
        <taxon>Actinomycetota</taxon>
        <taxon>Actinomycetes</taxon>
        <taxon>Streptosporangiales</taxon>
        <taxon>Thermomonosporaceae</taxon>
        <taxon>Actinomadura</taxon>
    </lineage>
</organism>
<comment type="caution">
    <text evidence="1">The sequence shown here is derived from an EMBL/GenBank/DDBJ whole genome shotgun (WGS) entry which is preliminary data.</text>
</comment>
<evidence type="ECO:0008006" key="3">
    <source>
        <dbReference type="Google" id="ProtNLM"/>
    </source>
</evidence>
<dbReference type="EMBL" id="JBHTGP010000031">
    <property type="protein sequence ID" value="MFD0691437.1"/>
    <property type="molecule type" value="Genomic_DNA"/>
</dbReference>
<protein>
    <recommendedName>
        <fullName evidence="3">DUF397 domain-containing protein</fullName>
    </recommendedName>
</protein>
<sequence>MARGRPRWRLGSRKGSVAFVVGERIEGTAKSGRSGIVSIDSGTVGVVKARQKCQFADKLSAGEL</sequence>